<dbReference type="Gene3D" id="3.30.565.10">
    <property type="entry name" value="Histidine kinase-like ATPase, C-terminal domain"/>
    <property type="match status" value="1"/>
</dbReference>
<proteinExistence type="predicted"/>
<protein>
    <recommendedName>
        <fullName evidence="1">Signal transduction histidine kinase internal region domain-containing protein</fullName>
    </recommendedName>
</protein>
<comment type="caution">
    <text evidence="2">The sequence shown here is derived from an EMBL/GenBank/DDBJ whole genome shotgun (WGS) entry which is preliminary data.</text>
</comment>
<evidence type="ECO:0000259" key="1">
    <source>
        <dbReference type="Pfam" id="PF06580"/>
    </source>
</evidence>
<dbReference type="RefSeq" id="WP_116975633.1">
    <property type="nucleotide sequence ID" value="NZ_QPMM01000004.1"/>
</dbReference>
<dbReference type="OrthoDB" id="607947at2"/>
<dbReference type="PANTHER" id="PTHR34220">
    <property type="entry name" value="SENSOR HISTIDINE KINASE YPDA"/>
    <property type="match status" value="1"/>
</dbReference>
<name>A0A3E1YBS5_9BACT</name>
<keyword evidence="3" id="KW-1185">Reference proteome</keyword>
<dbReference type="PANTHER" id="PTHR34220:SF7">
    <property type="entry name" value="SENSOR HISTIDINE KINASE YPDA"/>
    <property type="match status" value="1"/>
</dbReference>
<dbReference type="Proteomes" id="UP000260644">
    <property type="component" value="Unassembled WGS sequence"/>
</dbReference>
<dbReference type="AlphaFoldDB" id="A0A3E1YBS5"/>
<feature type="domain" description="Signal transduction histidine kinase internal region" evidence="1">
    <location>
        <begin position="54"/>
        <end position="130"/>
    </location>
</feature>
<reference evidence="2 3" key="1">
    <citation type="submission" date="2018-07" db="EMBL/GenBank/DDBJ databases">
        <title>Chitinophaga K2CV101002-2 sp. nov., isolated from a monsoon evergreen broad-leaved forest soil.</title>
        <authorList>
            <person name="Lv Y."/>
        </authorList>
    </citation>
    <scope>NUCLEOTIDE SEQUENCE [LARGE SCALE GENOMIC DNA]</scope>
    <source>
        <strain evidence="2 3">GDMCC 1.1288</strain>
    </source>
</reference>
<accession>A0A3E1YBS5</accession>
<dbReference type="InterPro" id="IPR036890">
    <property type="entry name" value="HATPase_C_sf"/>
</dbReference>
<sequence>MFVILLTLSLVLLGTCALVVLFVQNRTNAYYLNRFKEKDKEISALQQELTELKLINLKSQVNPHFIFNCLNGIHNAVITNDSALAEAYISGVAQLLRRVLVLSENHHNSLKEEIDLLEIYLQLETLRTNEGFSYSIHVEPNIDPRLSVPSMLIQPFVENAIWHGLMPKKDNRELKINWLQPQPDLYVCEIIDNGIGRLQSQNRKPDGLKAGNYRSKGMDICMERIMLYRSLHQLQYEINIEDLPDDQGTIVYVTFESKPVS</sequence>
<dbReference type="InterPro" id="IPR050640">
    <property type="entry name" value="Bact_2-comp_sensor_kinase"/>
</dbReference>
<dbReference type="SUPFAM" id="SSF55874">
    <property type="entry name" value="ATPase domain of HSP90 chaperone/DNA topoisomerase II/histidine kinase"/>
    <property type="match status" value="1"/>
</dbReference>
<dbReference type="EMBL" id="QPMM01000004">
    <property type="protein sequence ID" value="RFS23441.1"/>
    <property type="molecule type" value="Genomic_DNA"/>
</dbReference>
<evidence type="ECO:0000313" key="3">
    <source>
        <dbReference type="Proteomes" id="UP000260644"/>
    </source>
</evidence>
<gene>
    <name evidence="2" type="ORF">DVR12_10530</name>
</gene>
<dbReference type="Pfam" id="PF06580">
    <property type="entry name" value="His_kinase"/>
    <property type="match status" value="1"/>
</dbReference>
<evidence type="ECO:0000313" key="2">
    <source>
        <dbReference type="EMBL" id="RFS23441.1"/>
    </source>
</evidence>
<organism evidence="2 3">
    <name type="scientific">Chitinophaga silvatica</name>
    <dbReference type="NCBI Taxonomy" id="2282649"/>
    <lineage>
        <taxon>Bacteria</taxon>
        <taxon>Pseudomonadati</taxon>
        <taxon>Bacteroidota</taxon>
        <taxon>Chitinophagia</taxon>
        <taxon>Chitinophagales</taxon>
        <taxon>Chitinophagaceae</taxon>
        <taxon>Chitinophaga</taxon>
    </lineage>
</organism>
<dbReference type="GO" id="GO:0016020">
    <property type="term" value="C:membrane"/>
    <property type="evidence" value="ECO:0007669"/>
    <property type="project" value="InterPro"/>
</dbReference>
<dbReference type="InterPro" id="IPR010559">
    <property type="entry name" value="Sig_transdc_His_kin_internal"/>
</dbReference>
<dbReference type="GO" id="GO:0000155">
    <property type="term" value="F:phosphorelay sensor kinase activity"/>
    <property type="evidence" value="ECO:0007669"/>
    <property type="project" value="InterPro"/>
</dbReference>